<dbReference type="InterPro" id="IPR027417">
    <property type="entry name" value="P-loop_NTPase"/>
</dbReference>
<reference evidence="2" key="1">
    <citation type="journal article" date="2019" name="Int. J. Syst. Evol. Microbiol.">
        <title>The Global Catalogue of Microorganisms (GCM) 10K type strain sequencing project: providing services to taxonomists for standard genome sequencing and annotation.</title>
        <authorList>
            <consortium name="The Broad Institute Genomics Platform"/>
            <consortium name="The Broad Institute Genome Sequencing Center for Infectious Disease"/>
            <person name="Wu L."/>
            <person name="Ma J."/>
        </authorList>
    </citation>
    <scope>NUCLEOTIDE SEQUENCE [LARGE SCALE GENOMIC DNA]</scope>
    <source>
        <strain evidence="2">JCM 18303</strain>
    </source>
</reference>
<dbReference type="Pfam" id="PF13671">
    <property type="entry name" value="AAA_33"/>
    <property type="match status" value="1"/>
</dbReference>
<organism evidence="1 2">
    <name type="scientific">Pseudonocardia eucalypti</name>
    <dbReference type="NCBI Taxonomy" id="648755"/>
    <lineage>
        <taxon>Bacteria</taxon>
        <taxon>Bacillati</taxon>
        <taxon>Actinomycetota</taxon>
        <taxon>Actinomycetes</taxon>
        <taxon>Pseudonocardiales</taxon>
        <taxon>Pseudonocardiaceae</taxon>
        <taxon>Pseudonocardia</taxon>
    </lineage>
</organism>
<sequence length="183" mass="20033">MPRLILLNGPPGIGKSTLARRYVDDHPGVLDLDIDRLRSMIGGWRDRYAESGALARTAALTMAVTHLRAGHDVLVPQYIGRASELARLERTAEEAGAEFRGLALMDERAGALERFERREAVTPEQRAARRDVALGGGAVMLGRMYDRLAELLRDRPGVVVLRSVPGDVDGTYRALLTALGEHP</sequence>
<accession>A0ABP9Q0M7</accession>
<dbReference type="Gene3D" id="3.40.50.300">
    <property type="entry name" value="P-loop containing nucleotide triphosphate hydrolases"/>
    <property type="match status" value="1"/>
</dbReference>
<dbReference type="Proteomes" id="UP001428817">
    <property type="component" value="Unassembled WGS sequence"/>
</dbReference>
<evidence type="ECO:0000313" key="2">
    <source>
        <dbReference type="Proteomes" id="UP001428817"/>
    </source>
</evidence>
<protein>
    <submittedName>
        <fullName evidence="1">ATP-binding protein</fullName>
    </submittedName>
</protein>
<comment type="caution">
    <text evidence="1">The sequence shown here is derived from an EMBL/GenBank/DDBJ whole genome shotgun (WGS) entry which is preliminary data.</text>
</comment>
<keyword evidence="1" id="KW-0547">Nucleotide-binding</keyword>
<dbReference type="RefSeq" id="WP_185063902.1">
    <property type="nucleotide sequence ID" value="NZ_BAABJP010000010.1"/>
</dbReference>
<evidence type="ECO:0000313" key="1">
    <source>
        <dbReference type="EMBL" id="GAA5155283.1"/>
    </source>
</evidence>
<dbReference type="SUPFAM" id="SSF52540">
    <property type="entry name" value="P-loop containing nucleoside triphosphate hydrolases"/>
    <property type="match status" value="1"/>
</dbReference>
<keyword evidence="1" id="KW-0067">ATP-binding</keyword>
<gene>
    <name evidence="1" type="ORF">GCM10023321_28310</name>
</gene>
<dbReference type="EMBL" id="BAABJP010000010">
    <property type="protein sequence ID" value="GAA5155283.1"/>
    <property type="molecule type" value="Genomic_DNA"/>
</dbReference>
<name>A0ABP9Q0M7_9PSEU</name>
<dbReference type="GO" id="GO:0005524">
    <property type="term" value="F:ATP binding"/>
    <property type="evidence" value="ECO:0007669"/>
    <property type="project" value="UniProtKB-KW"/>
</dbReference>
<keyword evidence="2" id="KW-1185">Reference proteome</keyword>
<proteinExistence type="predicted"/>